<dbReference type="Proteomes" id="UP000275267">
    <property type="component" value="Unassembled WGS sequence"/>
</dbReference>
<dbReference type="AlphaFoldDB" id="A0A3L6TB92"/>
<accession>A0A3L6TB92</accession>
<organism evidence="2 3">
    <name type="scientific">Panicum miliaceum</name>
    <name type="common">Proso millet</name>
    <name type="synonym">Broomcorn millet</name>
    <dbReference type="NCBI Taxonomy" id="4540"/>
    <lineage>
        <taxon>Eukaryota</taxon>
        <taxon>Viridiplantae</taxon>
        <taxon>Streptophyta</taxon>
        <taxon>Embryophyta</taxon>
        <taxon>Tracheophyta</taxon>
        <taxon>Spermatophyta</taxon>
        <taxon>Magnoliopsida</taxon>
        <taxon>Liliopsida</taxon>
        <taxon>Poales</taxon>
        <taxon>Poaceae</taxon>
        <taxon>PACMAD clade</taxon>
        <taxon>Panicoideae</taxon>
        <taxon>Panicodae</taxon>
        <taxon>Paniceae</taxon>
        <taxon>Panicinae</taxon>
        <taxon>Panicum</taxon>
        <taxon>Panicum sect. Panicum</taxon>
    </lineage>
</organism>
<feature type="compositionally biased region" description="Basic and acidic residues" evidence="1">
    <location>
        <begin position="181"/>
        <end position="191"/>
    </location>
</feature>
<keyword evidence="3" id="KW-1185">Reference proteome</keyword>
<evidence type="ECO:0000313" key="3">
    <source>
        <dbReference type="Proteomes" id="UP000275267"/>
    </source>
</evidence>
<protein>
    <submittedName>
        <fullName evidence="2">Uncharacterized protein</fullName>
    </submittedName>
</protein>
<reference evidence="3" key="1">
    <citation type="journal article" date="2019" name="Nat. Commun.">
        <title>The genome of broomcorn millet.</title>
        <authorList>
            <person name="Zou C."/>
            <person name="Miki D."/>
            <person name="Li D."/>
            <person name="Tang Q."/>
            <person name="Xiao L."/>
            <person name="Rajput S."/>
            <person name="Deng P."/>
            <person name="Jia W."/>
            <person name="Huang R."/>
            <person name="Zhang M."/>
            <person name="Sun Y."/>
            <person name="Hu J."/>
            <person name="Fu X."/>
            <person name="Schnable P.S."/>
            <person name="Li F."/>
            <person name="Zhang H."/>
            <person name="Feng B."/>
            <person name="Zhu X."/>
            <person name="Liu R."/>
            <person name="Schnable J.C."/>
            <person name="Zhu J.-K."/>
            <person name="Zhang H."/>
        </authorList>
    </citation>
    <scope>NUCLEOTIDE SEQUENCE [LARGE SCALE GENOMIC DNA]</scope>
</reference>
<comment type="caution">
    <text evidence="2">The sequence shown here is derived from an EMBL/GenBank/DDBJ whole genome shotgun (WGS) entry which is preliminary data.</text>
</comment>
<feature type="region of interest" description="Disordered" evidence="1">
    <location>
        <begin position="174"/>
        <end position="231"/>
    </location>
</feature>
<name>A0A3L6TB92_PANMI</name>
<evidence type="ECO:0000256" key="1">
    <source>
        <dbReference type="SAM" id="MobiDB-lite"/>
    </source>
</evidence>
<sequence>MVPRGPAESRWALLPTPSGPAETLPLFFQVAAVGGDGQGRKPLVVVGGWGPAAVVLWVLGGMGKSGRSPFKNVSNTIGSGVTQDIPEPGELTFAGDLTPNEIVGTRDIPGLGELTSANNGITPNESGGSQVISEIADLTYIRNGKNLMRQETIFGTDNLGNRVMEKVSLRTTQFESTIGRSTDRSHEETRCDPQPTNESAVTNAGTNRTANEDPTPNNPSKTYARHTGSTTHTHDVVDEMQPDMVEDGCYFAFVCNVSTLMISLIDDEFVHNAKRDGVKNGFNLARSSCEEMLSV</sequence>
<gene>
    <name evidence="2" type="ORF">C2845_PM03G10530</name>
</gene>
<evidence type="ECO:0000313" key="2">
    <source>
        <dbReference type="EMBL" id="RLN35561.1"/>
    </source>
</evidence>
<proteinExistence type="predicted"/>
<feature type="compositionally biased region" description="Polar residues" evidence="1">
    <location>
        <begin position="194"/>
        <end position="231"/>
    </location>
</feature>
<dbReference type="EMBL" id="PQIB02000002">
    <property type="protein sequence ID" value="RLN35561.1"/>
    <property type="molecule type" value="Genomic_DNA"/>
</dbReference>